<feature type="binding site" evidence="2">
    <location>
        <position position="100"/>
    </location>
    <ligand>
        <name>substrate</name>
    </ligand>
</feature>
<dbReference type="InterPro" id="IPR013078">
    <property type="entry name" value="His_Pase_superF_clade-1"/>
</dbReference>
<reference evidence="3 4" key="1">
    <citation type="journal article" date="2016" name="Nat. Commun.">
        <title>Thousands of microbial genomes shed light on interconnected biogeochemical processes in an aquifer system.</title>
        <authorList>
            <person name="Anantharaman K."/>
            <person name="Brown C.T."/>
            <person name="Hug L.A."/>
            <person name="Sharon I."/>
            <person name="Castelle C.J."/>
            <person name="Probst A.J."/>
            <person name="Thomas B.C."/>
            <person name="Singh A."/>
            <person name="Wilkins M.J."/>
            <person name="Karaoz U."/>
            <person name="Brodie E.L."/>
            <person name="Williams K.H."/>
            <person name="Hubbard S.S."/>
            <person name="Banfield J.F."/>
        </authorList>
    </citation>
    <scope>NUCLEOTIDE SEQUENCE [LARGE SCALE GENOMIC DNA]</scope>
</reference>
<feature type="binding site" evidence="2">
    <location>
        <begin position="15"/>
        <end position="22"/>
    </location>
    <ligand>
        <name>substrate</name>
    </ligand>
</feature>
<dbReference type="GO" id="GO:0005737">
    <property type="term" value="C:cytoplasm"/>
    <property type="evidence" value="ECO:0007669"/>
    <property type="project" value="TreeGrafter"/>
</dbReference>
<evidence type="ECO:0000256" key="2">
    <source>
        <dbReference type="PIRSR" id="PIRSR613078-2"/>
    </source>
</evidence>
<dbReference type="PANTHER" id="PTHR48100">
    <property type="entry name" value="BROAD-SPECIFICITY PHOSPHATASE YOR283W-RELATED"/>
    <property type="match status" value="1"/>
</dbReference>
<name>A0A1G2RPI3_9BACT</name>
<dbReference type="SUPFAM" id="SSF53254">
    <property type="entry name" value="Phosphoglycerate mutase-like"/>
    <property type="match status" value="1"/>
</dbReference>
<sequence length="195" mass="21712">MKLSINKSMKFILTRHATTDWNLAGRIQGHTDISLNQQGRIEAEELAKVLSGLGIHLIVSSDLKRASETGDIISASLSVPSQLDTRLRECSSGDVEGLTKEQAVEKYGPSMESTWDDQYRAYDFRPFGGEHRDAVLARHMQALETLTSEQPNKTLLLIGHGRGMRTLLAGLGHSPDLKRGEYRIIEYTHRKLGQA</sequence>
<dbReference type="InterPro" id="IPR050275">
    <property type="entry name" value="PGM_Phosphatase"/>
</dbReference>
<dbReference type="PANTHER" id="PTHR48100:SF1">
    <property type="entry name" value="HISTIDINE PHOSPHATASE FAMILY PROTEIN-RELATED"/>
    <property type="match status" value="1"/>
</dbReference>
<dbReference type="GO" id="GO:0016791">
    <property type="term" value="F:phosphatase activity"/>
    <property type="evidence" value="ECO:0007669"/>
    <property type="project" value="TreeGrafter"/>
</dbReference>
<dbReference type="EMBL" id="MHUG01000003">
    <property type="protein sequence ID" value="OHA73941.1"/>
    <property type="molecule type" value="Genomic_DNA"/>
</dbReference>
<feature type="active site" description="Proton donor/acceptor" evidence="1">
    <location>
        <position position="89"/>
    </location>
</feature>
<proteinExistence type="predicted"/>
<evidence type="ECO:0000256" key="1">
    <source>
        <dbReference type="PIRSR" id="PIRSR613078-1"/>
    </source>
</evidence>
<evidence type="ECO:0000313" key="4">
    <source>
        <dbReference type="Proteomes" id="UP000176917"/>
    </source>
</evidence>
<organism evidence="3 4">
    <name type="scientific">Candidatus Wildermuthbacteria bacterium RIFCSPLOWO2_01_FULL_48_16</name>
    <dbReference type="NCBI Taxonomy" id="1802461"/>
    <lineage>
        <taxon>Bacteria</taxon>
        <taxon>Candidatus Wildermuthiibacteriota</taxon>
    </lineage>
</organism>
<dbReference type="Gene3D" id="3.40.50.1240">
    <property type="entry name" value="Phosphoglycerate mutase-like"/>
    <property type="match status" value="1"/>
</dbReference>
<feature type="active site" description="Tele-phosphohistidine intermediate" evidence="1">
    <location>
        <position position="16"/>
    </location>
</feature>
<dbReference type="PIRSF" id="PIRSF000709">
    <property type="entry name" value="6PFK_2-Ptase"/>
    <property type="match status" value="1"/>
</dbReference>
<dbReference type="SMART" id="SM00855">
    <property type="entry name" value="PGAM"/>
    <property type="match status" value="1"/>
</dbReference>
<evidence type="ECO:0008006" key="5">
    <source>
        <dbReference type="Google" id="ProtNLM"/>
    </source>
</evidence>
<dbReference type="AlphaFoldDB" id="A0A1G2RPI3"/>
<dbReference type="Proteomes" id="UP000176917">
    <property type="component" value="Unassembled WGS sequence"/>
</dbReference>
<accession>A0A1G2RPI3</accession>
<comment type="caution">
    <text evidence="3">The sequence shown here is derived from an EMBL/GenBank/DDBJ whole genome shotgun (WGS) entry which is preliminary data.</text>
</comment>
<evidence type="ECO:0000313" key="3">
    <source>
        <dbReference type="EMBL" id="OHA73941.1"/>
    </source>
</evidence>
<dbReference type="InterPro" id="IPR029033">
    <property type="entry name" value="His_PPase_superfam"/>
</dbReference>
<protein>
    <recommendedName>
        <fullName evidence="5">Phosphoglycerate mutase</fullName>
    </recommendedName>
</protein>
<feature type="binding site" evidence="2">
    <location>
        <position position="65"/>
    </location>
    <ligand>
        <name>substrate</name>
    </ligand>
</feature>
<dbReference type="CDD" id="cd07067">
    <property type="entry name" value="HP_PGM_like"/>
    <property type="match status" value="1"/>
</dbReference>
<gene>
    <name evidence="3" type="ORF">A3B24_02125</name>
</gene>
<dbReference type="STRING" id="1802461.A3B24_02125"/>
<dbReference type="Pfam" id="PF00300">
    <property type="entry name" value="His_Phos_1"/>
    <property type="match status" value="1"/>
</dbReference>